<feature type="domain" description="ISXO2-like transposase" evidence="2">
    <location>
        <begin position="151"/>
        <end position="269"/>
    </location>
</feature>
<dbReference type="InterPro" id="IPR024442">
    <property type="entry name" value="Transposase_Zn_ribbon"/>
</dbReference>
<dbReference type="AlphaFoldDB" id="A0A846QJM6"/>
<gene>
    <name evidence="3" type="ORF">GGQ74_000023</name>
</gene>
<proteinExistence type="predicted"/>
<sequence length="291" mass="33784">MQQELETAIPDEIFVDEAAARRYLLKFCWKNHQRFCPRCRSRRNYRLNNGRRRCARCRYTFHDFSGRWINNCNLSCTQWLRLVQLFETETTARTASKELGISYNTAYKAMSTLRFAIVAHALDARQLLGPNSPLGLSLNGRAFQSPSATEEKQVTPVFGIMDRGTWAFVDLIPGFDLETLLHFSLSFQLKTVRLGNVIYTDRYQRYDTLICCVGNDPAADYFRVGPHGLPIDENNPGFWHYVSSRLTKFHGVTPQRFPLYLKELELRYNSRHKDLFPLLTGFLCDFAPEID</sequence>
<evidence type="ECO:0000313" key="3">
    <source>
        <dbReference type="EMBL" id="NJB66383.1"/>
    </source>
</evidence>
<evidence type="ECO:0000259" key="2">
    <source>
        <dbReference type="Pfam" id="PF12762"/>
    </source>
</evidence>
<evidence type="ECO:0000259" key="1">
    <source>
        <dbReference type="Pfam" id="PF12760"/>
    </source>
</evidence>
<accession>A0A846QJM6</accession>
<dbReference type="RefSeq" id="WP_342448558.1">
    <property type="nucleotide sequence ID" value="NZ_JAATJA010000001.1"/>
</dbReference>
<dbReference type="Pfam" id="PF12760">
    <property type="entry name" value="Zn_ribbon_IS1595"/>
    <property type="match status" value="1"/>
</dbReference>
<dbReference type="Pfam" id="PF12762">
    <property type="entry name" value="DDE_Tnp_IS1595"/>
    <property type="match status" value="1"/>
</dbReference>
<dbReference type="InterPro" id="IPR024445">
    <property type="entry name" value="Tnp_ISXO2-like"/>
</dbReference>
<evidence type="ECO:0000313" key="4">
    <source>
        <dbReference type="Proteomes" id="UP000580856"/>
    </source>
</evidence>
<dbReference type="EMBL" id="JAATJA010000001">
    <property type="protein sequence ID" value="NJB66383.1"/>
    <property type="molecule type" value="Genomic_DNA"/>
</dbReference>
<reference evidence="3 4" key="1">
    <citation type="submission" date="2020-03" db="EMBL/GenBank/DDBJ databases">
        <title>Genomic Encyclopedia of Type Strains, Phase IV (KMG-IV): sequencing the most valuable type-strain genomes for metagenomic binning, comparative biology and taxonomic classification.</title>
        <authorList>
            <person name="Goeker M."/>
        </authorList>
    </citation>
    <scope>NUCLEOTIDE SEQUENCE [LARGE SCALE GENOMIC DNA]</scope>
    <source>
        <strain evidence="3 4">DSM 24233</strain>
    </source>
</reference>
<name>A0A846QJM6_9BACT</name>
<feature type="domain" description="Transposase zinc-ribbon" evidence="1">
    <location>
        <begin position="16"/>
        <end position="60"/>
    </location>
</feature>
<comment type="caution">
    <text evidence="3">The sequence shown here is derived from an EMBL/GenBank/DDBJ whole genome shotgun (WGS) entry which is preliminary data.</text>
</comment>
<dbReference type="Proteomes" id="UP000580856">
    <property type="component" value="Unassembled WGS sequence"/>
</dbReference>
<organism evidence="3 4">
    <name type="scientific">Desulfobaculum xiamenense</name>
    <dbReference type="NCBI Taxonomy" id="995050"/>
    <lineage>
        <taxon>Bacteria</taxon>
        <taxon>Pseudomonadati</taxon>
        <taxon>Thermodesulfobacteriota</taxon>
        <taxon>Desulfovibrionia</taxon>
        <taxon>Desulfovibrionales</taxon>
        <taxon>Desulfovibrionaceae</taxon>
        <taxon>Desulfobaculum</taxon>
    </lineage>
</organism>
<keyword evidence="4" id="KW-1185">Reference proteome</keyword>
<protein>
    <submittedName>
        <fullName evidence="3">Transposase</fullName>
    </submittedName>
</protein>